<dbReference type="AlphaFoldDB" id="A0A0W0YZZ1"/>
<sequence length="475" mass="52151">MTRRRTKIVATLGPACSQPDVLRPMIAAGVDVLRINFSHADQTVLATIKQAKAIAAELQRPLAIMADLQGPKLRIGRFENNQITLNNDQLFILDCATNNPGNNQRVGVAYTNLCYEVHPGDILLLDDGMIELEVQNVMPPQIHCRVIEGGILKNNKGLNRRGGGLAAGALTEKDKQDIQIAASIHVDYLTLSFVKNQQDILEAKQLLKEFGAPDIPIIAKIERTEAVHHLIEIINATEAIMVARGDLGVEVGAAEVPALQKRIIEQGRRLDKVIITATQMMESMITNPQPTRAEVSDVANAILDGTDAVMLSAETASGHFPVKVVEMMDKICLSAEKHASFLYHIEKDACHYHHADQAIAMATMHAANHFPIKAIIALTESGASAVWMSRQHSNVPIYAITANERTVARLSLVNNVFPVFLDYRAIPIEQINDWVIEQLRNNGMLHGKMYVLLTRGRIIGEPGGTNSMEIIQLPA</sequence>
<dbReference type="OrthoDB" id="9812123at2"/>
<proteinExistence type="inferred from homology"/>
<dbReference type="InterPro" id="IPR018209">
    <property type="entry name" value="Pyrv_Knase_AS"/>
</dbReference>
<dbReference type="PRINTS" id="PR01050">
    <property type="entry name" value="PYRUVTKNASE"/>
</dbReference>
<comment type="similarity">
    <text evidence="3 14">Belongs to the pyruvate kinase family.</text>
</comment>
<keyword evidence="11 14" id="KW-0324">Glycolysis</keyword>
<evidence type="ECO:0000256" key="4">
    <source>
        <dbReference type="ARBA" id="ARBA00012142"/>
    </source>
</evidence>
<dbReference type="Pfam" id="PF02887">
    <property type="entry name" value="PK_C"/>
    <property type="match status" value="1"/>
</dbReference>
<dbReference type="InterPro" id="IPR015813">
    <property type="entry name" value="Pyrv/PenolPyrv_kinase-like_dom"/>
</dbReference>
<evidence type="ECO:0000313" key="18">
    <source>
        <dbReference type="Proteomes" id="UP000054877"/>
    </source>
</evidence>
<dbReference type="InterPro" id="IPR036918">
    <property type="entry name" value="Pyrv_Knase_C_sf"/>
</dbReference>
<dbReference type="Gene3D" id="3.20.20.60">
    <property type="entry name" value="Phosphoenolpyruvate-binding domains"/>
    <property type="match status" value="1"/>
</dbReference>
<evidence type="ECO:0000259" key="15">
    <source>
        <dbReference type="Pfam" id="PF00224"/>
    </source>
</evidence>
<gene>
    <name evidence="17" type="primary">pykA</name>
    <name evidence="17" type="ORF">Lspi_2072</name>
</gene>
<dbReference type="InterPro" id="IPR015793">
    <property type="entry name" value="Pyrv_Knase_brl"/>
</dbReference>
<dbReference type="EC" id="2.7.1.40" evidence="4 13"/>
<evidence type="ECO:0000256" key="1">
    <source>
        <dbReference type="ARBA" id="ARBA00001958"/>
    </source>
</evidence>
<evidence type="ECO:0000256" key="10">
    <source>
        <dbReference type="ARBA" id="ARBA00022842"/>
    </source>
</evidence>
<comment type="caution">
    <text evidence="17">The sequence shown here is derived from an EMBL/GenBank/DDBJ whole genome shotgun (WGS) entry which is preliminary data.</text>
</comment>
<dbReference type="GO" id="GO:0005524">
    <property type="term" value="F:ATP binding"/>
    <property type="evidence" value="ECO:0007669"/>
    <property type="project" value="UniProtKB-KW"/>
</dbReference>
<dbReference type="FunFam" id="2.40.33.10:FF:000001">
    <property type="entry name" value="Pyruvate kinase"/>
    <property type="match status" value="1"/>
</dbReference>
<keyword evidence="6" id="KW-0479">Metal-binding</keyword>
<dbReference type="SUPFAM" id="SSF51621">
    <property type="entry name" value="Phosphoenolpyruvate/pyruvate domain"/>
    <property type="match status" value="1"/>
</dbReference>
<name>A0A0W0YZZ1_LEGSP</name>
<keyword evidence="12 17" id="KW-0670">Pyruvate</keyword>
<evidence type="ECO:0000256" key="6">
    <source>
        <dbReference type="ARBA" id="ARBA00022723"/>
    </source>
</evidence>
<dbReference type="UniPathway" id="UPA00109">
    <property type="reaction ID" value="UER00188"/>
</dbReference>
<dbReference type="InterPro" id="IPR011037">
    <property type="entry name" value="Pyrv_Knase-like_insert_dom_sf"/>
</dbReference>
<keyword evidence="10 14" id="KW-0460">Magnesium</keyword>
<keyword evidence="5 14" id="KW-0808">Transferase</keyword>
<dbReference type="SUPFAM" id="SSF52935">
    <property type="entry name" value="PK C-terminal domain-like"/>
    <property type="match status" value="1"/>
</dbReference>
<dbReference type="GO" id="GO:0030955">
    <property type="term" value="F:potassium ion binding"/>
    <property type="evidence" value="ECO:0007669"/>
    <property type="project" value="UniProtKB-UniRule"/>
</dbReference>
<evidence type="ECO:0000256" key="12">
    <source>
        <dbReference type="ARBA" id="ARBA00023317"/>
    </source>
</evidence>
<dbReference type="PROSITE" id="PS00110">
    <property type="entry name" value="PYRUVATE_KINASE"/>
    <property type="match status" value="1"/>
</dbReference>
<dbReference type="SUPFAM" id="SSF50800">
    <property type="entry name" value="PK beta-barrel domain-like"/>
    <property type="match status" value="1"/>
</dbReference>
<organism evidence="17 18">
    <name type="scientific">Legionella spiritensis</name>
    <dbReference type="NCBI Taxonomy" id="452"/>
    <lineage>
        <taxon>Bacteria</taxon>
        <taxon>Pseudomonadati</taxon>
        <taxon>Pseudomonadota</taxon>
        <taxon>Gammaproteobacteria</taxon>
        <taxon>Legionellales</taxon>
        <taxon>Legionellaceae</taxon>
        <taxon>Legionella</taxon>
    </lineage>
</organism>
<evidence type="ECO:0000256" key="2">
    <source>
        <dbReference type="ARBA" id="ARBA00004997"/>
    </source>
</evidence>
<comment type="pathway">
    <text evidence="2 14">Carbohydrate degradation; glycolysis; pyruvate from D-glyceraldehyde 3-phosphate: step 5/5.</text>
</comment>
<dbReference type="InterPro" id="IPR001697">
    <property type="entry name" value="Pyr_Knase"/>
</dbReference>
<dbReference type="GO" id="GO:0004743">
    <property type="term" value="F:pyruvate kinase activity"/>
    <property type="evidence" value="ECO:0007669"/>
    <property type="project" value="UniProtKB-UniRule"/>
</dbReference>
<dbReference type="EMBL" id="LNYX01000030">
    <property type="protein sequence ID" value="KTD62222.1"/>
    <property type="molecule type" value="Genomic_DNA"/>
</dbReference>
<evidence type="ECO:0000256" key="13">
    <source>
        <dbReference type="NCBIfam" id="TIGR01064"/>
    </source>
</evidence>
<dbReference type="NCBIfam" id="NF004978">
    <property type="entry name" value="PRK06354.1"/>
    <property type="match status" value="1"/>
</dbReference>
<keyword evidence="8 14" id="KW-0418">Kinase</keyword>
<dbReference type="Pfam" id="PF00224">
    <property type="entry name" value="PK"/>
    <property type="match status" value="1"/>
</dbReference>
<feature type="domain" description="Pyruvate kinase C-terminal" evidence="16">
    <location>
        <begin position="357"/>
        <end position="471"/>
    </location>
</feature>
<evidence type="ECO:0000256" key="14">
    <source>
        <dbReference type="RuleBase" id="RU000504"/>
    </source>
</evidence>
<dbReference type="InterPro" id="IPR015806">
    <property type="entry name" value="Pyrv_Knase_insert_dom_sf"/>
</dbReference>
<dbReference type="InterPro" id="IPR040442">
    <property type="entry name" value="Pyrv_kinase-like_dom_sf"/>
</dbReference>
<evidence type="ECO:0000313" key="17">
    <source>
        <dbReference type="EMBL" id="KTD62222.1"/>
    </source>
</evidence>
<dbReference type="InterPro" id="IPR015795">
    <property type="entry name" value="Pyrv_Knase_C"/>
</dbReference>
<evidence type="ECO:0000256" key="7">
    <source>
        <dbReference type="ARBA" id="ARBA00022741"/>
    </source>
</evidence>
<dbReference type="GO" id="GO:0016301">
    <property type="term" value="F:kinase activity"/>
    <property type="evidence" value="ECO:0007669"/>
    <property type="project" value="UniProtKB-KW"/>
</dbReference>
<dbReference type="Gene3D" id="3.40.1380.20">
    <property type="entry name" value="Pyruvate kinase, C-terminal domain"/>
    <property type="match status" value="1"/>
</dbReference>
<dbReference type="RefSeq" id="WP_058483984.1">
    <property type="nucleotide sequence ID" value="NZ_CAAAII010000004.1"/>
</dbReference>
<dbReference type="NCBIfam" id="TIGR01064">
    <property type="entry name" value="pyruv_kin"/>
    <property type="match status" value="1"/>
</dbReference>
<reference evidence="17 18" key="1">
    <citation type="submission" date="2015-11" db="EMBL/GenBank/DDBJ databases">
        <title>Genomic analysis of 38 Legionella species identifies large and diverse effector repertoires.</title>
        <authorList>
            <person name="Burstein D."/>
            <person name="Amaro F."/>
            <person name="Zusman T."/>
            <person name="Lifshitz Z."/>
            <person name="Cohen O."/>
            <person name="Gilbert J.A."/>
            <person name="Pupko T."/>
            <person name="Shuman H.A."/>
            <person name="Segal G."/>
        </authorList>
    </citation>
    <scope>NUCLEOTIDE SEQUENCE [LARGE SCALE GENOMIC DNA]</scope>
    <source>
        <strain evidence="17 18">Mt.St.Helens-9</strain>
    </source>
</reference>
<keyword evidence="18" id="KW-1185">Reference proteome</keyword>
<evidence type="ECO:0000259" key="16">
    <source>
        <dbReference type="Pfam" id="PF02887"/>
    </source>
</evidence>
<evidence type="ECO:0000256" key="3">
    <source>
        <dbReference type="ARBA" id="ARBA00008663"/>
    </source>
</evidence>
<keyword evidence="9" id="KW-0067">ATP-binding</keyword>
<dbReference type="NCBIfam" id="NF004491">
    <property type="entry name" value="PRK05826.1"/>
    <property type="match status" value="1"/>
</dbReference>
<evidence type="ECO:0000256" key="11">
    <source>
        <dbReference type="ARBA" id="ARBA00023152"/>
    </source>
</evidence>
<comment type="cofactor">
    <cofactor evidence="1">
        <name>K(+)</name>
        <dbReference type="ChEBI" id="CHEBI:29103"/>
    </cofactor>
</comment>
<protein>
    <recommendedName>
        <fullName evidence="4 13">Pyruvate kinase</fullName>
        <ecNumber evidence="4 13">2.7.1.40</ecNumber>
    </recommendedName>
</protein>
<comment type="catalytic activity">
    <reaction evidence="14">
        <text>pyruvate + ATP = phosphoenolpyruvate + ADP + H(+)</text>
        <dbReference type="Rhea" id="RHEA:18157"/>
        <dbReference type="ChEBI" id="CHEBI:15361"/>
        <dbReference type="ChEBI" id="CHEBI:15378"/>
        <dbReference type="ChEBI" id="CHEBI:30616"/>
        <dbReference type="ChEBI" id="CHEBI:58702"/>
        <dbReference type="ChEBI" id="CHEBI:456216"/>
        <dbReference type="EC" id="2.7.1.40"/>
    </reaction>
</comment>
<dbReference type="PANTHER" id="PTHR11817">
    <property type="entry name" value="PYRUVATE KINASE"/>
    <property type="match status" value="1"/>
</dbReference>
<dbReference type="Gene3D" id="2.40.33.10">
    <property type="entry name" value="PK beta-barrel domain-like"/>
    <property type="match status" value="1"/>
</dbReference>
<feature type="domain" description="Pyruvate kinase barrel" evidence="15">
    <location>
        <begin position="4"/>
        <end position="325"/>
    </location>
</feature>
<dbReference type="Proteomes" id="UP000054877">
    <property type="component" value="Unassembled WGS sequence"/>
</dbReference>
<dbReference type="STRING" id="452.Lspi_2072"/>
<keyword evidence="7" id="KW-0547">Nucleotide-binding</keyword>
<evidence type="ECO:0000256" key="5">
    <source>
        <dbReference type="ARBA" id="ARBA00022679"/>
    </source>
</evidence>
<evidence type="ECO:0000256" key="8">
    <source>
        <dbReference type="ARBA" id="ARBA00022777"/>
    </source>
</evidence>
<dbReference type="PATRIC" id="fig|452.5.peg.2280"/>
<accession>A0A0W0YZZ1</accession>
<evidence type="ECO:0000256" key="9">
    <source>
        <dbReference type="ARBA" id="ARBA00022840"/>
    </source>
</evidence>
<dbReference type="GO" id="GO:0000287">
    <property type="term" value="F:magnesium ion binding"/>
    <property type="evidence" value="ECO:0007669"/>
    <property type="project" value="UniProtKB-UniRule"/>
</dbReference>